<organism evidence="1 2">
    <name type="scientific">Chlamydia pecorum (strain ATCC VR-628 / DSM 29919 / E58)</name>
    <name type="common">Chlamydophila pecorum</name>
    <dbReference type="NCBI Taxonomy" id="331635"/>
    <lineage>
        <taxon>Bacteria</taxon>
        <taxon>Pseudomonadati</taxon>
        <taxon>Chlamydiota</taxon>
        <taxon>Chlamydiia</taxon>
        <taxon>Chlamydiales</taxon>
        <taxon>Chlamydiaceae</taxon>
        <taxon>Chlamydia/Chlamydophila group</taxon>
        <taxon>Chlamydia</taxon>
    </lineage>
</organism>
<accession>A0AA34RC77</accession>
<reference evidence="1 2" key="1">
    <citation type="journal article" date="2011" name="J. Bacteriol.">
        <title>Genome sequence of the obligate intracellular animal pathogen Chlamydia pecorum E58.</title>
        <authorList>
            <person name="Mojica S."/>
            <person name="Huot Creasy H."/>
            <person name="Daugherty S."/>
            <person name="Read T.D."/>
            <person name="Kim T."/>
            <person name="Kaltenboeck B."/>
            <person name="Bavoil P."/>
            <person name="Myers G.S."/>
        </authorList>
    </citation>
    <scope>NUCLEOTIDE SEQUENCE [LARGE SCALE GENOMIC DNA]</scope>
    <source>
        <strain evidence="1 2">E58</strain>
    </source>
</reference>
<sequence length="87" mass="9512">MSGSIIVKAVKTLVSGENLGLEKEREVFENECNDNEESLDEEVSAYVLLTCGKASSDGKMQVEMTYEGDPAVISYLLMQAQDSLNES</sequence>
<protein>
    <submittedName>
        <fullName evidence="1">Uncharacterized protein</fullName>
    </submittedName>
</protein>
<evidence type="ECO:0000313" key="1">
    <source>
        <dbReference type="EMBL" id="AEB41060.1"/>
    </source>
</evidence>
<proteinExistence type="predicted"/>
<dbReference type="AlphaFoldDB" id="A0AA34RC77"/>
<keyword evidence="2" id="KW-1185">Reference proteome</keyword>
<dbReference type="EMBL" id="CP002608">
    <property type="protein sequence ID" value="AEB41060.1"/>
    <property type="molecule type" value="Genomic_DNA"/>
</dbReference>
<dbReference type="KEGG" id="cpm:G5S_0025"/>
<name>A0AA34RC77_CHLPE</name>
<dbReference type="Proteomes" id="UP000008305">
    <property type="component" value="Chromosome"/>
</dbReference>
<gene>
    <name evidence="1" type="ordered locus">G5S_0025</name>
</gene>
<evidence type="ECO:0000313" key="2">
    <source>
        <dbReference type="Proteomes" id="UP000008305"/>
    </source>
</evidence>